<reference evidence="3" key="1">
    <citation type="journal article" date="2019" name="Int. J. Syst. Evol. Microbiol.">
        <title>The Global Catalogue of Microorganisms (GCM) 10K type strain sequencing project: providing services to taxonomists for standard genome sequencing and annotation.</title>
        <authorList>
            <consortium name="The Broad Institute Genomics Platform"/>
            <consortium name="The Broad Institute Genome Sequencing Center for Infectious Disease"/>
            <person name="Wu L."/>
            <person name="Ma J."/>
        </authorList>
    </citation>
    <scope>NUCLEOTIDE SEQUENCE [LARGE SCALE GENOMIC DNA]</scope>
    <source>
        <strain evidence="3">IBRC-M 10987</strain>
    </source>
</reference>
<proteinExistence type="predicted"/>
<name>A0ABV8KE39_9BACL</name>
<dbReference type="InterPro" id="IPR011009">
    <property type="entry name" value="Kinase-like_dom_sf"/>
</dbReference>
<evidence type="ECO:0000313" key="2">
    <source>
        <dbReference type="EMBL" id="MFC4104308.1"/>
    </source>
</evidence>
<protein>
    <submittedName>
        <fullName evidence="2">Phosphotransferase family protein</fullName>
    </submittedName>
</protein>
<dbReference type="Gene3D" id="3.90.1200.10">
    <property type="match status" value="1"/>
</dbReference>
<dbReference type="Proteomes" id="UP001595715">
    <property type="component" value="Unassembled WGS sequence"/>
</dbReference>
<accession>A0ABV8KE39</accession>
<organism evidence="2 3">
    <name type="scientific">Paenibacillus xanthanilyticus</name>
    <dbReference type="NCBI Taxonomy" id="1783531"/>
    <lineage>
        <taxon>Bacteria</taxon>
        <taxon>Bacillati</taxon>
        <taxon>Bacillota</taxon>
        <taxon>Bacilli</taxon>
        <taxon>Bacillales</taxon>
        <taxon>Paenibacillaceae</taxon>
        <taxon>Paenibacillus</taxon>
    </lineage>
</organism>
<gene>
    <name evidence="2" type="ORF">ACFOZ8_32275</name>
</gene>
<sequence length="266" mass="29384">MRTGQLLGVGNTAHVYEWGASEVIKIFHLREGSREEAMKEARNAELVSRLVVKAPRFSGMIEYEGKTCLLYEKIDGPTMLACIQPTKSGVTEYARLMARLQAELHAAELDISSNLKFELAARIHHKAGIAQPDKAVVLGKLESLPDGNALCHYDLHPGNIILSPNGPVIIDWMNALVGDPLADVARSYMMINSSAQPPQAPVWLTERALRDLFAEAYVSEYVRLTGIDRSLLDDWLAPTLAARICELRGEEQVEIVNRLQAAIDPS</sequence>
<evidence type="ECO:0000313" key="3">
    <source>
        <dbReference type="Proteomes" id="UP001595715"/>
    </source>
</evidence>
<dbReference type="EMBL" id="JBHSAM010000036">
    <property type="protein sequence ID" value="MFC4104308.1"/>
    <property type="molecule type" value="Genomic_DNA"/>
</dbReference>
<dbReference type="InterPro" id="IPR002575">
    <property type="entry name" value="Aminoglycoside_PTrfase"/>
</dbReference>
<dbReference type="RefSeq" id="WP_377722839.1">
    <property type="nucleotide sequence ID" value="NZ_JBHSAM010000036.1"/>
</dbReference>
<evidence type="ECO:0000259" key="1">
    <source>
        <dbReference type="Pfam" id="PF01636"/>
    </source>
</evidence>
<feature type="domain" description="Aminoglycoside phosphotransferase" evidence="1">
    <location>
        <begin position="11"/>
        <end position="203"/>
    </location>
</feature>
<keyword evidence="3" id="KW-1185">Reference proteome</keyword>
<comment type="caution">
    <text evidence="2">The sequence shown here is derived from an EMBL/GenBank/DDBJ whole genome shotgun (WGS) entry which is preliminary data.</text>
</comment>
<dbReference type="SUPFAM" id="SSF56112">
    <property type="entry name" value="Protein kinase-like (PK-like)"/>
    <property type="match status" value="1"/>
</dbReference>
<dbReference type="Pfam" id="PF01636">
    <property type="entry name" value="APH"/>
    <property type="match status" value="1"/>
</dbReference>